<comment type="caution">
    <text evidence="2">The sequence shown here is derived from an EMBL/GenBank/DDBJ whole genome shotgun (WGS) entry which is preliminary data.</text>
</comment>
<dbReference type="CDD" id="cd03024">
    <property type="entry name" value="DsbA_FrnE"/>
    <property type="match status" value="1"/>
</dbReference>
<evidence type="ECO:0000313" key="2">
    <source>
        <dbReference type="EMBL" id="KAI1880338.1"/>
    </source>
</evidence>
<reference evidence="2" key="1">
    <citation type="submission" date="2021-03" db="EMBL/GenBank/DDBJ databases">
        <title>Revisited historic fungal species revealed as producer of novel bioactive compounds through whole genome sequencing and comparative genomics.</title>
        <authorList>
            <person name="Vignolle G.A."/>
            <person name="Hochenegger N."/>
            <person name="Mach R.L."/>
            <person name="Mach-Aigner A.R."/>
            <person name="Javad Rahimi M."/>
            <person name="Salim K.A."/>
            <person name="Chan C.M."/>
            <person name="Lim L.B.L."/>
            <person name="Cai F."/>
            <person name="Druzhinina I.S."/>
            <person name="U'Ren J.M."/>
            <person name="Derntl C."/>
        </authorList>
    </citation>
    <scope>NUCLEOTIDE SEQUENCE</scope>
    <source>
        <strain evidence="2">TUCIM 5799</strain>
    </source>
</reference>
<dbReference type="Proteomes" id="UP000829685">
    <property type="component" value="Unassembled WGS sequence"/>
</dbReference>
<dbReference type="EMBL" id="JAFIMR010000003">
    <property type="protein sequence ID" value="KAI1880338.1"/>
    <property type="molecule type" value="Genomic_DNA"/>
</dbReference>
<dbReference type="Gene3D" id="3.40.30.10">
    <property type="entry name" value="Glutaredoxin"/>
    <property type="match status" value="1"/>
</dbReference>
<evidence type="ECO:0000259" key="1">
    <source>
        <dbReference type="Pfam" id="PF01323"/>
    </source>
</evidence>
<dbReference type="PANTHER" id="PTHR13887">
    <property type="entry name" value="GLUTATHIONE S-TRANSFERASE KAPPA"/>
    <property type="match status" value="1"/>
</dbReference>
<name>A0A9Q0AV36_9PEZI</name>
<dbReference type="PANTHER" id="PTHR13887:SF41">
    <property type="entry name" value="THIOREDOXIN SUPERFAMILY PROTEIN"/>
    <property type="match status" value="1"/>
</dbReference>
<dbReference type="Pfam" id="PF01323">
    <property type="entry name" value="DSBA"/>
    <property type="match status" value="1"/>
</dbReference>
<evidence type="ECO:0000313" key="3">
    <source>
        <dbReference type="Proteomes" id="UP000829685"/>
    </source>
</evidence>
<gene>
    <name evidence="2" type="ORF">JX265_001959</name>
</gene>
<dbReference type="InterPro" id="IPR001853">
    <property type="entry name" value="DSBA-like_thioredoxin_dom"/>
</dbReference>
<organism evidence="2 3">
    <name type="scientific">Neoarthrinium moseri</name>
    <dbReference type="NCBI Taxonomy" id="1658444"/>
    <lineage>
        <taxon>Eukaryota</taxon>
        <taxon>Fungi</taxon>
        <taxon>Dikarya</taxon>
        <taxon>Ascomycota</taxon>
        <taxon>Pezizomycotina</taxon>
        <taxon>Sordariomycetes</taxon>
        <taxon>Xylariomycetidae</taxon>
        <taxon>Amphisphaeriales</taxon>
        <taxon>Apiosporaceae</taxon>
        <taxon>Neoarthrinium</taxon>
    </lineage>
</organism>
<protein>
    <recommendedName>
        <fullName evidence="1">DSBA-like thioredoxin domain-containing protein</fullName>
    </recommendedName>
</protein>
<dbReference type="GO" id="GO:0016491">
    <property type="term" value="F:oxidoreductase activity"/>
    <property type="evidence" value="ECO:0007669"/>
    <property type="project" value="InterPro"/>
</dbReference>
<proteinExistence type="predicted"/>
<dbReference type="OrthoDB" id="1930760at2759"/>
<dbReference type="InterPro" id="IPR036249">
    <property type="entry name" value="Thioredoxin-like_sf"/>
</dbReference>
<accession>A0A9Q0AV36</accession>
<feature type="domain" description="DSBA-like thioredoxin" evidence="1">
    <location>
        <begin position="6"/>
        <end position="208"/>
    </location>
</feature>
<dbReference type="AlphaFoldDB" id="A0A9Q0AV36"/>
<sequence length="229" mass="25269">MTHFKIKVISDPVCPFCYLGKKRLDKGIELYKKVYPGGKDDTFSVSWSAFYLDPEAPKAGIPLTQRMEQRFGKDRLPMMREALRKQGLQDGIKFCTDSKIGNTRNAHRLIQLAKAKGNETENKVVMELFKSYFEENGDITSFDMLADAAAKAGVDRGEAKTWLESDKGGKEVDGEVAEAYAKGIHGVPNFTIQGAYEVDGAQDPKDFFDVLVAAKEGKSSASFDSGVCS</sequence>
<keyword evidence="3" id="KW-1185">Reference proteome</keyword>
<dbReference type="SUPFAM" id="SSF52833">
    <property type="entry name" value="Thioredoxin-like"/>
    <property type="match status" value="1"/>
</dbReference>